<sequence>MSRERSDPPLNWAPFPVTKVTDDIYYGWPEDERDPWFWHWCTGHAPGDQPPVDAGRWSASGTGLHTLVSREPLHLEPSLHWLCCGLHGFVRNGYWTPV</sequence>
<reference evidence="2" key="1">
    <citation type="journal article" date="2019" name="Int. J. Syst. Evol. Microbiol.">
        <title>The Global Catalogue of Microorganisms (GCM) 10K type strain sequencing project: providing services to taxonomists for standard genome sequencing and annotation.</title>
        <authorList>
            <consortium name="The Broad Institute Genomics Platform"/>
            <consortium name="The Broad Institute Genome Sequencing Center for Infectious Disease"/>
            <person name="Wu L."/>
            <person name="Ma J."/>
        </authorList>
    </citation>
    <scope>NUCLEOTIDE SEQUENCE [LARGE SCALE GENOMIC DNA]</scope>
    <source>
        <strain evidence="2">JCM 30346</strain>
    </source>
</reference>
<dbReference type="RefSeq" id="WP_380748268.1">
    <property type="nucleotide sequence ID" value="NZ_JBHSRF010000007.1"/>
</dbReference>
<keyword evidence="2" id="KW-1185">Reference proteome</keyword>
<dbReference type="EMBL" id="JBHSRF010000007">
    <property type="protein sequence ID" value="MFC6080946.1"/>
    <property type="molecule type" value="Genomic_DNA"/>
</dbReference>
<dbReference type="Proteomes" id="UP001596137">
    <property type="component" value="Unassembled WGS sequence"/>
</dbReference>
<gene>
    <name evidence="1" type="ORF">ACFP1K_07220</name>
</gene>
<evidence type="ECO:0000313" key="2">
    <source>
        <dbReference type="Proteomes" id="UP001596137"/>
    </source>
</evidence>
<proteinExistence type="predicted"/>
<name>A0ABW1NCZ2_9ACTN</name>
<protein>
    <submittedName>
        <fullName evidence="1">Uncharacterized protein</fullName>
    </submittedName>
</protein>
<comment type="caution">
    <text evidence="1">The sequence shown here is derived from an EMBL/GenBank/DDBJ whole genome shotgun (WGS) entry which is preliminary data.</text>
</comment>
<accession>A0ABW1NCZ2</accession>
<evidence type="ECO:0000313" key="1">
    <source>
        <dbReference type="EMBL" id="MFC6080946.1"/>
    </source>
</evidence>
<organism evidence="1 2">
    <name type="scientific">Sphaerisporangium aureirubrum</name>
    <dbReference type="NCBI Taxonomy" id="1544736"/>
    <lineage>
        <taxon>Bacteria</taxon>
        <taxon>Bacillati</taxon>
        <taxon>Actinomycetota</taxon>
        <taxon>Actinomycetes</taxon>
        <taxon>Streptosporangiales</taxon>
        <taxon>Streptosporangiaceae</taxon>
        <taxon>Sphaerisporangium</taxon>
    </lineage>
</organism>